<dbReference type="EMBL" id="JAUFPT010000069">
    <property type="protein sequence ID" value="MDN3573177.1"/>
    <property type="molecule type" value="Genomic_DNA"/>
</dbReference>
<proteinExistence type="predicted"/>
<sequence>MAEPVLPEVAAEPQPVVTIPLRRGRGHVIAAAGTLLLALLKRA</sequence>
<dbReference type="RefSeq" id="WP_279603288.1">
    <property type="nucleotide sequence ID" value="NZ_BPQS01000026.1"/>
</dbReference>
<keyword evidence="2" id="KW-1185">Reference proteome</keyword>
<organism evidence="1 2">
    <name type="scientific">Methylobacterium longum</name>
    <dbReference type="NCBI Taxonomy" id="767694"/>
    <lineage>
        <taxon>Bacteria</taxon>
        <taxon>Pseudomonadati</taxon>
        <taxon>Pseudomonadota</taxon>
        <taxon>Alphaproteobacteria</taxon>
        <taxon>Hyphomicrobiales</taxon>
        <taxon>Methylobacteriaceae</taxon>
        <taxon>Methylobacterium</taxon>
    </lineage>
</organism>
<evidence type="ECO:0000313" key="1">
    <source>
        <dbReference type="EMBL" id="MDN3573177.1"/>
    </source>
</evidence>
<accession>A0ABT8AU36</accession>
<reference evidence="2" key="1">
    <citation type="journal article" date="2019" name="Int. J. Syst. Evol. Microbiol.">
        <title>The Global Catalogue of Microorganisms (GCM) 10K type strain sequencing project: providing services to taxonomists for standard genome sequencing and annotation.</title>
        <authorList>
            <consortium name="The Broad Institute Genomics Platform"/>
            <consortium name="The Broad Institute Genome Sequencing Center for Infectious Disease"/>
            <person name="Wu L."/>
            <person name="Ma J."/>
        </authorList>
    </citation>
    <scope>NUCLEOTIDE SEQUENCE [LARGE SCALE GENOMIC DNA]</scope>
    <source>
        <strain evidence="2">CECT 7806</strain>
    </source>
</reference>
<dbReference type="Proteomes" id="UP001244297">
    <property type="component" value="Unassembled WGS sequence"/>
</dbReference>
<evidence type="ECO:0000313" key="2">
    <source>
        <dbReference type="Proteomes" id="UP001244297"/>
    </source>
</evidence>
<protein>
    <submittedName>
        <fullName evidence="1">Uncharacterized protein</fullName>
    </submittedName>
</protein>
<name>A0ABT8AU36_9HYPH</name>
<comment type="caution">
    <text evidence="1">The sequence shown here is derived from an EMBL/GenBank/DDBJ whole genome shotgun (WGS) entry which is preliminary data.</text>
</comment>
<gene>
    <name evidence="1" type="ORF">QWZ18_21455</name>
</gene>